<gene>
    <name evidence="1" type="ORF">SCF082_LOCUS50613</name>
</gene>
<sequence length="338" mass="38105">MLPGSLEHLTFGHYFDSDVGDIHLLHGLKSLTFGDKFNHSFTSTQFPNLEALRFGCCFDQPLSELPANLKNLTLGNDYYTHLEHGSLPQNLQSLTFEEVGHRRWKKVHSGSICHFSDRRFTWPEKLQALTLASKCYKQFSSMHFPQLQSLTLGGDFNESLGTNLPHGLLSLTLGDRYDMSLEGVTLPSALQHLTFGEQFNQTLEPISLPETLVTLTFGREFNQSLDQVRLPQSLEGMTFGDHFNRCVDDITWPCHLQELTFGEKFQQPLTGFSLPSNLRSLTFGPDYNQSLEGVIFPNSLQCLRLGTLFSWPLTDAALSWTTLQRLECQGLVLSSGPK</sequence>
<evidence type="ECO:0000313" key="2">
    <source>
        <dbReference type="Proteomes" id="UP001642464"/>
    </source>
</evidence>
<dbReference type="Pfam" id="PF05725">
    <property type="entry name" value="FNIP"/>
    <property type="match status" value="4"/>
</dbReference>
<proteinExistence type="predicted"/>
<dbReference type="PANTHER" id="PTHR32134:SF169">
    <property type="entry name" value="FNIP REPEAT-CONTAINING PROTEIN-RELATED"/>
    <property type="match status" value="1"/>
</dbReference>
<keyword evidence="2" id="KW-1185">Reference proteome</keyword>
<dbReference type="Gene3D" id="3.80.10.10">
    <property type="entry name" value="Ribonuclease Inhibitor"/>
    <property type="match status" value="1"/>
</dbReference>
<dbReference type="InterPro" id="IPR051251">
    <property type="entry name" value="STK_FNIP-Repeat"/>
</dbReference>
<dbReference type="PANTHER" id="PTHR32134">
    <property type="entry name" value="FNIP REPEAT-CONTAINING PROTEIN"/>
    <property type="match status" value="1"/>
</dbReference>
<accession>A0ABP0S920</accession>
<dbReference type="Proteomes" id="UP001642464">
    <property type="component" value="Unassembled WGS sequence"/>
</dbReference>
<comment type="caution">
    <text evidence="1">The sequence shown here is derived from an EMBL/GenBank/DDBJ whole genome shotgun (WGS) entry which is preliminary data.</text>
</comment>
<dbReference type="EMBL" id="CAXAMM010043173">
    <property type="protein sequence ID" value="CAK9108865.1"/>
    <property type="molecule type" value="Genomic_DNA"/>
</dbReference>
<dbReference type="InterPro" id="IPR008615">
    <property type="entry name" value="FNIP"/>
</dbReference>
<organism evidence="1 2">
    <name type="scientific">Durusdinium trenchii</name>
    <dbReference type="NCBI Taxonomy" id="1381693"/>
    <lineage>
        <taxon>Eukaryota</taxon>
        <taxon>Sar</taxon>
        <taxon>Alveolata</taxon>
        <taxon>Dinophyceae</taxon>
        <taxon>Suessiales</taxon>
        <taxon>Symbiodiniaceae</taxon>
        <taxon>Durusdinium</taxon>
    </lineage>
</organism>
<dbReference type="InterPro" id="IPR032675">
    <property type="entry name" value="LRR_dom_sf"/>
</dbReference>
<evidence type="ECO:0000313" key="1">
    <source>
        <dbReference type="EMBL" id="CAK9108865.1"/>
    </source>
</evidence>
<reference evidence="1 2" key="1">
    <citation type="submission" date="2024-02" db="EMBL/GenBank/DDBJ databases">
        <authorList>
            <person name="Chen Y."/>
            <person name="Shah S."/>
            <person name="Dougan E. K."/>
            <person name="Thang M."/>
            <person name="Chan C."/>
        </authorList>
    </citation>
    <scope>NUCLEOTIDE SEQUENCE [LARGE SCALE GENOMIC DNA]</scope>
</reference>
<dbReference type="SUPFAM" id="SSF52058">
    <property type="entry name" value="L domain-like"/>
    <property type="match status" value="1"/>
</dbReference>
<protein>
    <submittedName>
        <fullName evidence="1">F-box and FNIP repeat-containing protein L60</fullName>
    </submittedName>
</protein>
<name>A0ABP0S920_9DINO</name>